<dbReference type="SUPFAM" id="SSF51679">
    <property type="entry name" value="Bacterial luciferase-like"/>
    <property type="match status" value="1"/>
</dbReference>
<gene>
    <name evidence="1" type="ORF">SAMN04487969_12110</name>
</gene>
<evidence type="ECO:0000313" key="1">
    <source>
        <dbReference type="EMBL" id="SFF26071.1"/>
    </source>
</evidence>
<dbReference type="InterPro" id="IPR036661">
    <property type="entry name" value="Luciferase-like_sf"/>
</dbReference>
<dbReference type="Proteomes" id="UP000183410">
    <property type="component" value="Unassembled WGS sequence"/>
</dbReference>
<keyword evidence="2" id="KW-1185">Reference proteome</keyword>
<dbReference type="GO" id="GO:0016705">
    <property type="term" value="F:oxidoreductase activity, acting on paired donors, with incorporation or reduction of molecular oxygen"/>
    <property type="evidence" value="ECO:0007669"/>
    <property type="project" value="InterPro"/>
</dbReference>
<dbReference type="EMBL" id="FONN01000021">
    <property type="protein sequence ID" value="SFF26071.1"/>
    <property type="molecule type" value="Genomic_DNA"/>
</dbReference>
<dbReference type="CDD" id="cd00347">
    <property type="entry name" value="Flavin_utilizing_monoxygenases"/>
    <property type="match status" value="1"/>
</dbReference>
<organism evidence="1 2">
    <name type="scientific">Paenibacillus algorifonticola</name>
    <dbReference type="NCBI Taxonomy" id="684063"/>
    <lineage>
        <taxon>Bacteria</taxon>
        <taxon>Bacillati</taxon>
        <taxon>Bacillota</taxon>
        <taxon>Bacilli</taxon>
        <taxon>Bacillales</taxon>
        <taxon>Paenibacillaceae</taxon>
        <taxon>Paenibacillus</taxon>
    </lineage>
</organism>
<proteinExistence type="predicted"/>
<dbReference type="AlphaFoldDB" id="A0A1I2HBX4"/>
<name>A0A1I2HBX4_9BACL</name>
<protein>
    <submittedName>
        <fullName evidence="1">Uncharacterized protein</fullName>
    </submittedName>
</protein>
<evidence type="ECO:0000313" key="2">
    <source>
        <dbReference type="Proteomes" id="UP000183410"/>
    </source>
</evidence>
<reference evidence="2" key="1">
    <citation type="submission" date="2016-10" db="EMBL/GenBank/DDBJ databases">
        <authorList>
            <person name="Varghese N."/>
            <person name="Submissions S."/>
        </authorList>
    </citation>
    <scope>NUCLEOTIDE SEQUENCE [LARGE SCALE GENOMIC DNA]</scope>
    <source>
        <strain evidence="2">CGMCC 1.10223</strain>
    </source>
</reference>
<accession>A0A1I2HBX4</accession>
<sequence length="80" mass="8542">MNKRVQEASGIKRGPMLTALLIGAFVAFLNENLLANALPGLMLPVWIGTGGRPESAIRAGKLGLPLIFASLAECRKDLLR</sequence>